<dbReference type="Proteomes" id="UP001164513">
    <property type="component" value="Plasmid pZSt-lp92"/>
</dbReference>
<evidence type="ECO:0000256" key="5">
    <source>
        <dbReference type="ARBA" id="ARBA00023139"/>
    </source>
</evidence>
<feature type="signal peptide" evidence="8">
    <location>
        <begin position="1"/>
        <end position="28"/>
    </location>
</feature>
<dbReference type="RefSeq" id="WP_269512135.1">
    <property type="nucleotide sequence ID" value="NZ_CP114721.1"/>
</dbReference>
<evidence type="ECO:0000256" key="6">
    <source>
        <dbReference type="ARBA" id="ARBA00023237"/>
    </source>
</evidence>
<dbReference type="PROSITE" id="PS51257">
    <property type="entry name" value="PROKAR_LIPOPROTEIN"/>
    <property type="match status" value="1"/>
</dbReference>
<dbReference type="GO" id="GO:0009279">
    <property type="term" value="C:cell outer membrane"/>
    <property type="evidence" value="ECO:0007669"/>
    <property type="project" value="UniProtKB-SubCell"/>
</dbReference>
<keyword evidence="6 8" id="KW-0998">Cell outer membrane</keyword>
<evidence type="ECO:0000256" key="1">
    <source>
        <dbReference type="ARBA" id="ARBA00003932"/>
    </source>
</evidence>
<accession>A0AAX3JN02</accession>
<proteinExistence type="predicted"/>
<keyword evidence="5 8" id="KW-0564">Palmitate</keyword>
<evidence type="ECO:0000256" key="8">
    <source>
        <dbReference type="RuleBase" id="RU363105"/>
    </source>
</evidence>
<comment type="function">
    <text evidence="1 8">The Vlp and Vsp proteins are antigenically distinct proteins, only one vlp or vsp gene is transcriptionally active at any one time. Switching between these genes is a mechanism of host immune response evasion.</text>
</comment>
<dbReference type="EMBL" id="CP114721">
    <property type="protein sequence ID" value="WAZ72315.1"/>
    <property type="molecule type" value="Genomic_DNA"/>
</dbReference>
<geneLocation type="plasmid" evidence="9 10">
    <name>pZSt-lp92</name>
</geneLocation>
<evidence type="ECO:0000256" key="2">
    <source>
        <dbReference type="ARBA" id="ARBA00004459"/>
    </source>
</evidence>
<feature type="chain" id="PRO_5043085803" description="Variable large protein" evidence="8">
    <location>
        <begin position="29"/>
        <end position="352"/>
    </location>
</feature>
<evidence type="ECO:0000256" key="4">
    <source>
        <dbReference type="ARBA" id="ARBA00023136"/>
    </source>
</evidence>
<keyword evidence="3 8" id="KW-0732">Signal</keyword>
<evidence type="ECO:0000256" key="7">
    <source>
        <dbReference type="ARBA" id="ARBA00023288"/>
    </source>
</evidence>
<dbReference type="InterPro" id="IPR000680">
    <property type="entry name" value="Borrelia_lipo"/>
</dbReference>
<name>A0AAX3JN02_9SPIR</name>
<dbReference type="AlphaFoldDB" id="A0AAX3JN02"/>
<evidence type="ECO:0000313" key="10">
    <source>
        <dbReference type="Proteomes" id="UP001164513"/>
    </source>
</evidence>
<comment type="subcellular location">
    <subcellularLocation>
        <location evidence="2 8">Cell outer membrane</location>
        <topology evidence="2 8">Lipid-anchor</topology>
    </subcellularLocation>
</comment>
<keyword evidence="9" id="KW-0614">Plasmid</keyword>
<sequence>MSKRKTLSAIIMTLFLGFVSCNSSGTVAEESPQSRFLKSVISLGNDFLNVFTSFGDMVGGVLGFNSNTKKSDVGAYFKKVHDTVEGTKTALEKIVADMKNEGNPNAEATDTAVKKLVSETLDKIIEGAKTASEAIGDASDPIGNVAATNAAGAAGTGIDSLVKGIKGIVEVVLQGVGNAEAGNDKKAEDGNTARTAAGGDGEAGKLFTAGAGAAGDANNSKKVAADAAKAVGAVTGADILKAMVKDNGDAAKLATSQNAGAAPKDATIAGGIALRVMSKDGKFAGPSAAADDAVTAVKGVAVSAVTKALDTLTIAIRTTIDLGLKKVQEAMKINASDIPVISNKKTPEAKNE</sequence>
<keyword evidence="4 8" id="KW-0472">Membrane</keyword>
<gene>
    <name evidence="9" type="ORF">O5404_04680</name>
</gene>
<keyword evidence="7 8" id="KW-0449">Lipoprotein</keyword>
<dbReference type="SUPFAM" id="SSF74748">
    <property type="entry name" value="Variable surface antigen VlsE"/>
    <property type="match status" value="1"/>
</dbReference>
<reference evidence="9" key="1">
    <citation type="submission" date="2022-12" db="EMBL/GenBank/DDBJ databases">
        <title>B. miyamotoi WGS.</title>
        <authorList>
            <person name="Gabriele M."/>
            <person name="Kuleshov K.V."/>
            <person name="Hepner S."/>
            <person name="Hoornstra D."/>
            <person name="Hovius J.W."/>
            <person name="Platonov A.E."/>
            <person name="Fingerle V."/>
            <person name="Strube C."/>
        </authorList>
    </citation>
    <scope>NUCLEOTIDE SEQUENCE</scope>
    <source>
        <strain evidence="9">ZStruIII14-9</strain>
        <plasmid evidence="9">pZSt-lp92</plasmid>
    </source>
</reference>
<dbReference type="Pfam" id="PF00921">
    <property type="entry name" value="Lipoprotein_2"/>
    <property type="match status" value="1"/>
</dbReference>
<protein>
    <recommendedName>
        <fullName evidence="8">Variable large protein</fullName>
    </recommendedName>
</protein>
<organism evidence="9 10">
    <name type="scientific">Borrelia miyamotoi</name>
    <dbReference type="NCBI Taxonomy" id="47466"/>
    <lineage>
        <taxon>Bacteria</taxon>
        <taxon>Pseudomonadati</taxon>
        <taxon>Spirochaetota</taxon>
        <taxon>Spirochaetia</taxon>
        <taxon>Spirochaetales</taxon>
        <taxon>Borreliaceae</taxon>
        <taxon>Borrelia</taxon>
    </lineage>
</organism>
<evidence type="ECO:0000256" key="3">
    <source>
        <dbReference type="ARBA" id="ARBA00022729"/>
    </source>
</evidence>
<evidence type="ECO:0000313" key="9">
    <source>
        <dbReference type="EMBL" id="WAZ72315.1"/>
    </source>
</evidence>